<evidence type="ECO:0000256" key="5">
    <source>
        <dbReference type="RuleBase" id="RU361279"/>
    </source>
</evidence>
<gene>
    <name evidence="6" type="ORF">SAMN02745245_00824</name>
</gene>
<dbReference type="PANTHER" id="PTHR23407:SF1">
    <property type="entry name" value="5-FORMYLTETRAHYDROFOLATE CYCLO-LIGASE"/>
    <property type="match status" value="1"/>
</dbReference>
<comment type="catalytic activity">
    <reaction evidence="5">
        <text>(6S)-5-formyl-5,6,7,8-tetrahydrofolate + ATP = (6R)-5,10-methenyltetrahydrofolate + ADP + phosphate</text>
        <dbReference type="Rhea" id="RHEA:10488"/>
        <dbReference type="ChEBI" id="CHEBI:30616"/>
        <dbReference type="ChEBI" id="CHEBI:43474"/>
        <dbReference type="ChEBI" id="CHEBI:57455"/>
        <dbReference type="ChEBI" id="CHEBI:57457"/>
        <dbReference type="ChEBI" id="CHEBI:456216"/>
        <dbReference type="EC" id="6.3.3.2"/>
    </reaction>
</comment>
<comment type="similarity">
    <text evidence="1 5">Belongs to the 5-formyltetrahydrofolate cyclo-ligase family.</text>
</comment>
<dbReference type="EC" id="6.3.3.2" evidence="5"/>
<dbReference type="Gene3D" id="3.40.50.10420">
    <property type="entry name" value="NagB/RpiA/CoA transferase-like"/>
    <property type="match status" value="1"/>
</dbReference>
<evidence type="ECO:0000256" key="2">
    <source>
        <dbReference type="ARBA" id="ARBA00022741"/>
    </source>
</evidence>
<keyword evidence="2 4" id="KW-0547">Nucleotide-binding</keyword>
<evidence type="ECO:0000313" key="7">
    <source>
        <dbReference type="Proteomes" id="UP000184032"/>
    </source>
</evidence>
<dbReference type="Pfam" id="PF01812">
    <property type="entry name" value="5-FTHF_cyc-lig"/>
    <property type="match status" value="1"/>
</dbReference>
<dbReference type="STRING" id="1120995.SAMN02745245_00824"/>
<dbReference type="GO" id="GO:0046872">
    <property type="term" value="F:metal ion binding"/>
    <property type="evidence" value="ECO:0007669"/>
    <property type="project" value="UniProtKB-KW"/>
</dbReference>
<dbReference type="InterPro" id="IPR024185">
    <property type="entry name" value="FTHF_cligase-like_sf"/>
</dbReference>
<keyword evidence="3 4" id="KW-0067">ATP-binding</keyword>
<reference evidence="6 7" key="1">
    <citation type="submission" date="2016-11" db="EMBL/GenBank/DDBJ databases">
        <authorList>
            <person name="Jaros S."/>
            <person name="Januszkiewicz K."/>
            <person name="Wedrychowicz H."/>
        </authorList>
    </citation>
    <scope>NUCLEOTIDE SEQUENCE [LARGE SCALE GENOMIC DNA]</scope>
    <source>
        <strain evidence="6 7">DSM 21120</strain>
    </source>
</reference>
<feature type="binding site" evidence="4">
    <location>
        <position position="62"/>
    </location>
    <ligand>
        <name>substrate</name>
    </ligand>
</feature>
<dbReference type="Proteomes" id="UP000184032">
    <property type="component" value="Unassembled WGS sequence"/>
</dbReference>
<keyword evidence="6" id="KW-0436">Ligase</keyword>
<dbReference type="GO" id="GO:0005524">
    <property type="term" value="F:ATP binding"/>
    <property type="evidence" value="ECO:0007669"/>
    <property type="project" value="UniProtKB-KW"/>
</dbReference>
<protein>
    <recommendedName>
        <fullName evidence="5">5-formyltetrahydrofolate cyclo-ligase</fullName>
        <ecNumber evidence="5">6.3.3.2</ecNumber>
    </recommendedName>
</protein>
<feature type="binding site" evidence="4">
    <location>
        <begin position="11"/>
        <end position="15"/>
    </location>
    <ligand>
        <name>ATP</name>
        <dbReference type="ChEBI" id="CHEBI:30616"/>
    </ligand>
</feature>
<evidence type="ECO:0000313" key="6">
    <source>
        <dbReference type="EMBL" id="SHH21446.1"/>
    </source>
</evidence>
<name>A0A1M5R5T0_9FIRM</name>
<comment type="cofactor">
    <cofactor evidence="5">
        <name>Mg(2+)</name>
        <dbReference type="ChEBI" id="CHEBI:18420"/>
    </cofactor>
</comment>
<dbReference type="InterPro" id="IPR037171">
    <property type="entry name" value="NagB/RpiA_transferase-like"/>
</dbReference>
<keyword evidence="5" id="KW-0479">Metal-binding</keyword>
<evidence type="ECO:0000256" key="3">
    <source>
        <dbReference type="ARBA" id="ARBA00022840"/>
    </source>
</evidence>
<evidence type="ECO:0000256" key="4">
    <source>
        <dbReference type="PIRSR" id="PIRSR006806-1"/>
    </source>
</evidence>
<dbReference type="AlphaFoldDB" id="A0A1M5R5T0"/>
<feature type="binding site" evidence="4">
    <location>
        <position position="57"/>
    </location>
    <ligand>
        <name>substrate</name>
    </ligand>
</feature>
<feature type="binding site" evidence="4">
    <location>
        <begin position="141"/>
        <end position="149"/>
    </location>
    <ligand>
        <name>ATP</name>
        <dbReference type="ChEBI" id="CHEBI:30616"/>
    </ligand>
</feature>
<proteinExistence type="inferred from homology"/>
<dbReference type="PIRSF" id="PIRSF006806">
    <property type="entry name" value="FTHF_cligase"/>
    <property type="match status" value="1"/>
</dbReference>
<dbReference type="PANTHER" id="PTHR23407">
    <property type="entry name" value="ATPASE INHIBITOR/5-FORMYLTETRAHYDROFOLATE CYCLO-LIGASE"/>
    <property type="match status" value="1"/>
</dbReference>
<sequence length="198" mass="22974">MLLVGVMIMNKKELRRELIKKRDSLSEAFITDASRKITENLLNLDLYKNSTNIFVFVSYKSEVDTHDFIKKAISDGKNIYIPVVDKKTKTMQISKLDNFSQLSENYMGILEPRESELNISNPEILDLIITPGLAFDKSGYRIGYGGGFYDKFFDSLQRDIPKLGIGFEEQFVDKLPHEEYDIQIDFFLSEINLHTRRK</sequence>
<accession>A0A1M5R5T0</accession>
<dbReference type="InterPro" id="IPR002698">
    <property type="entry name" value="FTHF_cligase"/>
</dbReference>
<dbReference type="GO" id="GO:0035999">
    <property type="term" value="P:tetrahydrofolate interconversion"/>
    <property type="evidence" value="ECO:0007669"/>
    <property type="project" value="TreeGrafter"/>
</dbReference>
<dbReference type="SUPFAM" id="SSF100950">
    <property type="entry name" value="NagB/RpiA/CoA transferase-like"/>
    <property type="match status" value="1"/>
</dbReference>
<evidence type="ECO:0000256" key="1">
    <source>
        <dbReference type="ARBA" id="ARBA00010638"/>
    </source>
</evidence>
<dbReference type="NCBIfam" id="TIGR02727">
    <property type="entry name" value="MTHFS_bact"/>
    <property type="match status" value="1"/>
</dbReference>
<dbReference type="EMBL" id="FQXI01000004">
    <property type="protein sequence ID" value="SHH21446.1"/>
    <property type="molecule type" value="Genomic_DNA"/>
</dbReference>
<organism evidence="6 7">
    <name type="scientific">Anaerosphaera aminiphila DSM 21120</name>
    <dbReference type="NCBI Taxonomy" id="1120995"/>
    <lineage>
        <taxon>Bacteria</taxon>
        <taxon>Bacillati</taxon>
        <taxon>Bacillota</taxon>
        <taxon>Tissierellia</taxon>
        <taxon>Tissierellales</taxon>
        <taxon>Peptoniphilaceae</taxon>
        <taxon>Anaerosphaera</taxon>
    </lineage>
</organism>
<keyword evidence="7" id="KW-1185">Reference proteome</keyword>
<keyword evidence="5" id="KW-0460">Magnesium</keyword>
<dbReference type="GO" id="GO:0009396">
    <property type="term" value="P:folic acid-containing compound biosynthetic process"/>
    <property type="evidence" value="ECO:0007669"/>
    <property type="project" value="TreeGrafter"/>
</dbReference>
<dbReference type="GO" id="GO:0030272">
    <property type="term" value="F:5-formyltetrahydrofolate cyclo-ligase activity"/>
    <property type="evidence" value="ECO:0007669"/>
    <property type="project" value="UniProtKB-EC"/>
</dbReference>